<dbReference type="InterPro" id="IPR044851">
    <property type="entry name" value="Wax_synthase"/>
</dbReference>
<feature type="transmembrane region" description="Helical" evidence="7">
    <location>
        <begin position="417"/>
        <end position="442"/>
    </location>
</feature>
<dbReference type="OrthoDB" id="2796277at2759"/>
<evidence type="ECO:0000313" key="10">
    <source>
        <dbReference type="Proteomes" id="UP000234585"/>
    </source>
</evidence>
<comment type="subcellular location">
    <subcellularLocation>
        <location evidence="1">Membrane</location>
        <topology evidence="1">Multi-pass membrane protein</topology>
    </subcellularLocation>
</comment>
<organism evidence="9 10">
    <name type="scientific">Aspergillus candidus</name>
    <dbReference type="NCBI Taxonomy" id="41067"/>
    <lineage>
        <taxon>Eukaryota</taxon>
        <taxon>Fungi</taxon>
        <taxon>Dikarya</taxon>
        <taxon>Ascomycota</taxon>
        <taxon>Pezizomycotina</taxon>
        <taxon>Eurotiomycetes</taxon>
        <taxon>Eurotiomycetidae</taxon>
        <taxon>Eurotiales</taxon>
        <taxon>Aspergillaceae</taxon>
        <taxon>Aspergillus</taxon>
        <taxon>Aspergillus subgen. Circumdati</taxon>
    </lineage>
</organism>
<gene>
    <name evidence="9" type="ORF">BDW47DRAFT_120510</name>
</gene>
<evidence type="ECO:0000256" key="5">
    <source>
        <dbReference type="ARBA" id="ARBA00022989"/>
    </source>
</evidence>
<keyword evidence="5 7" id="KW-1133">Transmembrane helix</keyword>
<protein>
    <submittedName>
        <fullName evidence="9">Membrane bound O-acyl transferase family-domain-containing protein</fullName>
    </submittedName>
</protein>
<evidence type="ECO:0000256" key="7">
    <source>
        <dbReference type="SAM" id="Phobius"/>
    </source>
</evidence>
<evidence type="ECO:0000256" key="2">
    <source>
        <dbReference type="ARBA" id="ARBA00007282"/>
    </source>
</evidence>
<evidence type="ECO:0000313" key="9">
    <source>
        <dbReference type="EMBL" id="PLB34309.1"/>
    </source>
</evidence>
<dbReference type="Proteomes" id="UP000234585">
    <property type="component" value="Unassembled WGS sequence"/>
</dbReference>
<dbReference type="STRING" id="41067.A0A2I2F106"/>
<comment type="similarity">
    <text evidence="2">Belongs to the wax synthase family.</text>
</comment>
<dbReference type="GO" id="GO:0008374">
    <property type="term" value="F:O-acyltransferase activity"/>
    <property type="evidence" value="ECO:0007669"/>
    <property type="project" value="InterPro"/>
</dbReference>
<evidence type="ECO:0000256" key="1">
    <source>
        <dbReference type="ARBA" id="ARBA00004141"/>
    </source>
</evidence>
<evidence type="ECO:0000259" key="8">
    <source>
        <dbReference type="Pfam" id="PF13813"/>
    </source>
</evidence>
<dbReference type="PANTHER" id="PTHR31595:SF67">
    <property type="entry name" value="WAX SYNTHASE DOMAIN-CONTAINING PROTEIN"/>
    <property type="match status" value="1"/>
</dbReference>
<sequence>MADLALRSYRQINHDYRDRLETLIGTGDFNPFFLWHFFLFIGLSLSALLIPQRRGTRFLRPLVLCLTIGVACDVILRRRSLLGGNGYMPGLLAAWWSIWCGTLLVFNDPERDFQRIERRCLGAESNKAAGQDGDAVTSNTSKDPTLEEHLVWQPYPQRLAHRLNWTLGLLFNMRGPEWNWRLPTMDALPLSVQAQLGSSPSVRKPWSVAPTTCTVDGWSHLRAAFMGCLKAYLLLDVVKVLMMRDPYFFTGTVSPPPPAPFPISAILPDIPWAIRIYRLFLAGIGVFAALSYVTAFNPIIFLGLSLRFPNAARSLTAAPLDAPWLYPPAFGSCLPSLLDHGLAGCWVLWWHQLFRFGFTSSAKWLLSHLLPTRLATNRTVRRIATAVIGFGLSGLVHACGSYTQIAETHPIRDTCCFFLLQAVGIMIQDILSSACSSIFFPSPRHPPPRWLRRTANLLFVFVWLAWSGPLVVDDFARSGLFLTEPLPVSLLRGVGLGTGTDGEGWWCWEGAWMRVWDGGSFWERGIRIM</sequence>
<feature type="transmembrane region" description="Helical" evidence="7">
    <location>
        <begin position="32"/>
        <end position="51"/>
    </location>
</feature>
<feature type="transmembrane region" description="Helical" evidence="7">
    <location>
        <begin position="58"/>
        <end position="76"/>
    </location>
</feature>
<dbReference type="Pfam" id="PF13813">
    <property type="entry name" value="MBOAT_2"/>
    <property type="match status" value="1"/>
</dbReference>
<keyword evidence="6 7" id="KW-0472">Membrane</keyword>
<dbReference type="PANTHER" id="PTHR31595">
    <property type="entry name" value="LONG-CHAIN-ALCOHOL O-FATTY-ACYLTRANSFERASE 3-RELATED"/>
    <property type="match status" value="1"/>
</dbReference>
<dbReference type="InterPro" id="IPR032805">
    <property type="entry name" value="Wax_synthase_dom"/>
</dbReference>
<feature type="transmembrane region" description="Helical" evidence="7">
    <location>
        <begin position="88"/>
        <end position="106"/>
    </location>
</feature>
<name>A0A2I2F106_ASPCN</name>
<feature type="domain" description="Wax synthase" evidence="8">
    <location>
        <begin position="326"/>
        <end position="419"/>
    </location>
</feature>
<accession>A0A2I2F106</accession>
<dbReference type="EMBL" id="KZ559182">
    <property type="protein sequence ID" value="PLB34309.1"/>
    <property type="molecule type" value="Genomic_DNA"/>
</dbReference>
<feature type="transmembrane region" description="Helical" evidence="7">
    <location>
        <begin position="383"/>
        <end position="405"/>
    </location>
</feature>
<evidence type="ECO:0000256" key="4">
    <source>
        <dbReference type="ARBA" id="ARBA00022692"/>
    </source>
</evidence>
<dbReference type="GO" id="GO:0006629">
    <property type="term" value="P:lipid metabolic process"/>
    <property type="evidence" value="ECO:0007669"/>
    <property type="project" value="InterPro"/>
</dbReference>
<proteinExistence type="inferred from homology"/>
<keyword evidence="3 9" id="KW-0808">Transferase</keyword>
<evidence type="ECO:0000256" key="3">
    <source>
        <dbReference type="ARBA" id="ARBA00022679"/>
    </source>
</evidence>
<keyword evidence="4 7" id="KW-0812">Transmembrane</keyword>
<feature type="transmembrane region" description="Helical" evidence="7">
    <location>
        <begin position="324"/>
        <end position="349"/>
    </location>
</feature>
<feature type="transmembrane region" description="Helical" evidence="7">
    <location>
        <begin position="279"/>
        <end position="304"/>
    </location>
</feature>
<dbReference type="GO" id="GO:0016020">
    <property type="term" value="C:membrane"/>
    <property type="evidence" value="ECO:0007669"/>
    <property type="project" value="UniProtKB-SubCell"/>
</dbReference>
<feature type="transmembrane region" description="Helical" evidence="7">
    <location>
        <begin position="454"/>
        <end position="472"/>
    </location>
</feature>
<dbReference type="AlphaFoldDB" id="A0A2I2F106"/>
<reference evidence="9 10" key="1">
    <citation type="submission" date="2017-12" db="EMBL/GenBank/DDBJ databases">
        <authorList>
            <consortium name="DOE Joint Genome Institute"/>
            <person name="Haridas S."/>
            <person name="Kjaerbolling I."/>
            <person name="Vesth T.C."/>
            <person name="Frisvad J.C."/>
            <person name="Nybo J.L."/>
            <person name="Theobald S."/>
            <person name="Kuo A."/>
            <person name="Bowyer P."/>
            <person name="Matsuda Y."/>
            <person name="Mondo S."/>
            <person name="Lyhne E.K."/>
            <person name="Kogle M.E."/>
            <person name="Clum A."/>
            <person name="Lipzen A."/>
            <person name="Salamov A."/>
            <person name="Ngan C.Y."/>
            <person name="Daum C."/>
            <person name="Chiniquy J."/>
            <person name="Barry K."/>
            <person name="LaButti K."/>
            <person name="Simmons B.A."/>
            <person name="Magnuson J.K."/>
            <person name="Mortensen U.H."/>
            <person name="Larsen T.O."/>
            <person name="Grigoriev I.V."/>
            <person name="Baker S.E."/>
            <person name="Andersen M.R."/>
            <person name="Nordberg H.P."/>
            <person name="Cantor M.N."/>
            <person name="Hua S.X."/>
        </authorList>
    </citation>
    <scope>NUCLEOTIDE SEQUENCE [LARGE SCALE GENOMIC DNA]</scope>
    <source>
        <strain evidence="9 10">CBS 102.13</strain>
    </source>
</reference>
<dbReference type="RefSeq" id="XP_024668321.1">
    <property type="nucleotide sequence ID" value="XM_024815498.1"/>
</dbReference>
<evidence type="ECO:0000256" key="6">
    <source>
        <dbReference type="ARBA" id="ARBA00023136"/>
    </source>
</evidence>
<dbReference type="GeneID" id="36522658"/>
<keyword evidence="10" id="KW-1185">Reference proteome</keyword>